<dbReference type="NCBIfam" id="TIGR04183">
    <property type="entry name" value="Por_Secre_tail"/>
    <property type="match status" value="1"/>
</dbReference>
<reference evidence="2 3" key="1">
    <citation type="submission" date="2022-04" db="EMBL/GenBank/DDBJ databases">
        <title>Hymenobacter sp. isolated from the air.</title>
        <authorList>
            <person name="Won M."/>
            <person name="Lee C.-M."/>
            <person name="Woen H.-Y."/>
            <person name="Kwon S.-W."/>
        </authorList>
    </citation>
    <scope>NUCLEOTIDE SEQUENCE [LARGE SCALE GENOMIC DNA]</scope>
    <source>
        <strain evidence="3">5116 S-27</strain>
    </source>
</reference>
<protein>
    <submittedName>
        <fullName evidence="2">T9SS type A sorting domain-containing protein</fullName>
    </submittedName>
</protein>
<dbReference type="EMBL" id="CP095049">
    <property type="protein sequence ID" value="UOQ52104.1"/>
    <property type="molecule type" value="Genomic_DNA"/>
</dbReference>
<feature type="domain" description="Secretion system C-terminal sorting" evidence="1">
    <location>
        <begin position="26"/>
        <end position="98"/>
    </location>
</feature>
<dbReference type="Pfam" id="PF18962">
    <property type="entry name" value="Por_Secre_tail"/>
    <property type="match status" value="1"/>
</dbReference>
<dbReference type="Proteomes" id="UP000831785">
    <property type="component" value="Chromosome"/>
</dbReference>
<dbReference type="RefSeq" id="WP_244715778.1">
    <property type="nucleotide sequence ID" value="NZ_CP095049.1"/>
</dbReference>
<accession>A0ABY4F606</accession>
<dbReference type="InterPro" id="IPR026444">
    <property type="entry name" value="Secre_tail"/>
</dbReference>
<evidence type="ECO:0000313" key="3">
    <source>
        <dbReference type="Proteomes" id="UP000831785"/>
    </source>
</evidence>
<evidence type="ECO:0000259" key="1">
    <source>
        <dbReference type="Pfam" id="PF18962"/>
    </source>
</evidence>
<name>A0ABY4F606_9BACT</name>
<evidence type="ECO:0000313" key="2">
    <source>
        <dbReference type="EMBL" id="UOQ52104.1"/>
    </source>
</evidence>
<organism evidence="2 3">
    <name type="scientific">Hymenobacter cellulosivorans</name>
    <dbReference type="NCBI Taxonomy" id="2932249"/>
    <lineage>
        <taxon>Bacteria</taxon>
        <taxon>Pseudomonadati</taxon>
        <taxon>Bacteroidota</taxon>
        <taxon>Cytophagia</taxon>
        <taxon>Cytophagales</taxon>
        <taxon>Hymenobacteraceae</taxon>
        <taxon>Hymenobacter</taxon>
    </lineage>
</organism>
<proteinExistence type="predicted"/>
<sequence>MLETYINGLAATITATQSAASLQLAVYPNPAREELLVVHPTASRTARFEVYNFAGQRVASFTGAAGQHQTLLPLRQLAAGTYLVRYSDGPQQLTAKIVKQ</sequence>
<keyword evidence="3" id="KW-1185">Reference proteome</keyword>
<gene>
    <name evidence="2" type="ORF">MUN80_20370</name>
</gene>